<dbReference type="AlphaFoldDB" id="A0A6N2JXY9"/>
<dbReference type="EMBL" id="CAADRP010000001">
    <property type="protein sequence ID" value="VFU20332.1"/>
    <property type="molecule type" value="Genomic_DNA"/>
</dbReference>
<organism evidence="1">
    <name type="scientific">Salix viminalis</name>
    <name type="common">Common osier</name>
    <name type="synonym">Basket willow</name>
    <dbReference type="NCBI Taxonomy" id="40686"/>
    <lineage>
        <taxon>Eukaryota</taxon>
        <taxon>Viridiplantae</taxon>
        <taxon>Streptophyta</taxon>
        <taxon>Embryophyta</taxon>
        <taxon>Tracheophyta</taxon>
        <taxon>Spermatophyta</taxon>
        <taxon>Magnoliopsida</taxon>
        <taxon>eudicotyledons</taxon>
        <taxon>Gunneridae</taxon>
        <taxon>Pentapetalae</taxon>
        <taxon>rosids</taxon>
        <taxon>fabids</taxon>
        <taxon>Malpighiales</taxon>
        <taxon>Salicaceae</taxon>
        <taxon>Saliceae</taxon>
        <taxon>Salix</taxon>
    </lineage>
</organism>
<gene>
    <name evidence="1" type="ORF">SVIM_LOCUS4730</name>
</gene>
<name>A0A6N2JXY9_SALVM</name>
<sequence length="96" mass="11160">MCNQSLRNDNAHQPSPRKRRHLEAIDCKIREPKLPGPVGFWNLGFELDHCLGNPILIYPNNWKLELENLQNLKMDFGSVRLQLKLSIQFVPDQVLV</sequence>
<protein>
    <submittedName>
        <fullName evidence="1">Uncharacterized protein</fullName>
    </submittedName>
</protein>
<proteinExistence type="predicted"/>
<evidence type="ECO:0000313" key="1">
    <source>
        <dbReference type="EMBL" id="VFU20332.1"/>
    </source>
</evidence>
<reference evidence="1" key="1">
    <citation type="submission" date="2019-03" db="EMBL/GenBank/DDBJ databases">
        <authorList>
            <person name="Mank J."/>
            <person name="Almeida P."/>
        </authorList>
    </citation>
    <scope>NUCLEOTIDE SEQUENCE</scope>
    <source>
        <strain evidence="1">78183</strain>
    </source>
</reference>
<accession>A0A6N2JXY9</accession>